<dbReference type="PANTHER" id="PTHR12888:SF0">
    <property type="entry name" value="PEROXISOME ASSEMBLY PROTEIN 12"/>
    <property type="match status" value="1"/>
</dbReference>
<dbReference type="Pfam" id="PF13923">
    <property type="entry name" value="zf-C3HC4_2"/>
    <property type="match status" value="1"/>
</dbReference>
<dbReference type="GO" id="GO:0005778">
    <property type="term" value="C:peroxisomal membrane"/>
    <property type="evidence" value="ECO:0007669"/>
    <property type="project" value="InterPro"/>
</dbReference>
<dbReference type="GO" id="GO:1990429">
    <property type="term" value="C:peroxisomal importomer complex"/>
    <property type="evidence" value="ECO:0007669"/>
    <property type="project" value="TreeGrafter"/>
</dbReference>
<dbReference type="InterPro" id="IPR001841">
    <property type="entry name" value="Znf_RING"/>
</dbReference>
<dbReference type="GO" id="GO:0006513">
    <property type="term" value="P:protein monoubiquitination"/>
    <property type="evidence" value="ECO:0007669"/>
    <property type="project" value="TreeGrafter"/>
</dbReference>
<gene>
    <name evidence="5" type="ORF">BON22_0987</name>
</gene>
<organism evidence="5 6">
    <name type="scientific">Cyberlindnera fabianii</name>
    <name type="common">Yeast</name>
    <name type="synonym">Hansenula fabianii</name>
    <dbReference type="NCBI Taxonomy" id="36022"/>
    <lineage>
        <taxon>Eukaryota</taxon>
        <taxon>Fungi</taxon>
        <taxon>Dikarya</taxon>
        <taxon>Ascomycota</taxon>
        <taxon>Saccharomycotina</taxon>
        <taxon>Saccharomycetes</taxon>
        <taxon>Phaffomycetales</taxon>
        <taxon>Phaffomycetaceae</taxon>
        <taxon>Cyberlindnera</taxon>
    </lineage>
</organism>
<dbReference type="AlphaFoldDB" id="A0A1V2LAI6"/>
<dbReference type="InterPro" id="IPR017375">
    <property type="entry name" value="PEX12"/>
</dbReference>
<dbReference type="PROSITE" id="PS50089">
    <property type="entry name" value="ZF_RING_2"/>
    <property type="match status" value="1"/>
</dbReference>
<name>A0A1V2LAI6_CYBFA</name>
<evidence type="ECO:0000313" key="5">
    <source>
        <dbReference type="EMBL" id="ONH68908.1"/>
    </source>
</evidence>
<keyword evidence="3" id="KW-0812">Transmembrane</keyword>
<dbReference type="SUPFAM" id="SSF57850">
    <property type="entry name" value="RING/U-box"/>
    <property type="match status" value="1"/>
</dbReference>
<reference evidence="6" key="1">
    <citation type="journal article" date="2017" name="Genome Announc.">
        <title>Genome sequences of Cyberlindnera fabianii 65, Pichia kudriavzevii 129, and Saccharomyces cerevisiae 131 isolated from fermented masau fruits in Zimbabwe.</title>
        <authorList>
            <person name="van Rijswijck I.M.H."/>
            <person name="Derks M.F.L."/>
            <person name="Abee T."/>
            <person name="de Ridder D."/>
            <person name="Smid E.J."/>
        </authorList>
    </citation>
    <scope>NUCLEOTIDE SEQUENCE [LARGE SCALE GENOMIC DNA]</scope>
    <source>
        <strain evidence="6">65</strain>
    </source>
</reference>
<evidence type="ECO:0000256" key="2">
    <source>
        <dbReference type="PROSITE-ProRule" id="PRU00175"/>
    </source>
</evidence>
<keyword evidence="2" id="KW-0863">Zinc-finger</keyword>
<dbReference type="Proteomes" id="UP000189513">
    <property type="component" value="Unassembled WGS sequence"/>
</dbReference>
<dbReference type="STRING" id="36022.A0A1V2LAI6"/>
<keyword evidence="6" id="KW-1185">Reference proteome</keyword>
<dbReference type="PANTHER" id="PTHR12888">
    <property type="entry name" value="PEROXISOME ASSEMBLY PROTEIN 12 PEROXIN-12"/>
    <property type="match status" value="1"/>
</dbReference>
<keyword evidence="2" id="KW-0862">Zinc</keyword>
<dbReference type="OMA" id="CHEIITN"/>
<evidence type="ECO:0000256" key="1">
    <source>
        <dbReference type="ARBA" id="ARBA00029692"/>
    </source>
</evidence>
<keyword evidence="2" id="KW-0479">Metal-binding</keyword>
<dbReference type="GO" id="GO:0016558">
    <property type="term" value="P:protein import into peroxisome matrix"/>
    <property type="evidence" value="ECO:0007669"/>
    <property type="project" value="InterPro"/>
</dbReference>
<dbReference type="InterPro" id="IPR013083">
    <property type="entry name" value="Znf_RING/FYVE/PHD"/>
</dbReference>
<sequence length="132" mass="15363">MDRFREVFSQLSTTIFPLAIFILKFLEWWNSSEFASKLTNQRFDKEIPSPPKRSDKPIQNSDKCPICHEIITNHAVIETGYVFCYPCITRYLTDSDAKHGGRCPITGQRLLGCRYDYAGKQWKVDGIRRLII</sequence>
<proteinExistence type="predicted"/>
<dbReference type="EMBL" id="MPUK01000002">
    <property type="protein sequence ID" value="ONH68908.1"/>
    <property type="molecule type" value="Genomic_DNA"/>
</dbReference>
<evidence type="ECO:0000259" key="4">
    <source>
        <dbReference type="PROSITE" id="PS50089"/>
    </source>
</evidence>
<feature type="transmembrane region" description="Helical" evidence="3">
    <location>
        <begin position="7"/>
        <end position="29"/>
    </location>
</feature>
<accession>A0A1V2LAI6</accession>
<dbReference type="GO" id="GO:0004842">
    <property type="term" value="F:ubiquitin-protein transferase activity"/>
    <property type="evidence" value="ECO:0007669"/>
    <property type="project" value="TreeGrafter"/>
</dbReference>
<evidence type="ECO:0000256" key="3">
    <source>
        <dbReference type="SAM" id="Phobius"/>
    </source>
</evidence>
<dbReference type="Gene3D" id="3.30.40.10">
    <property type="entry name" value="Zinc/RING finger domain, C3HC4 (zinc finger)"/>
    <property type="match status" value="1"/>
</dbReference>
<dbReference type="VEuPathDB" id="FungiDB:BON22_0987"/>
<keyword evidence="3" id="KW-1133">Transmembrane helix</keyword>
<protein>
    <recommendedName>
        <fullName evidence="1">Peroxin-12</fullName>
    </recommendedName>
</protein>
<feature type="domain" description="RING-type" evidence="4">
    <location>
        <begin position="64"/>
        <end position="105"/>
    </location>
</feature>
<comment type="caution">
    <text evidence="5">The sequence shown here is derived from an EMBL/GenBank/DDBJ whole genome shotgun (WGS) entry which is preliminary data.</text>
</comment>
<keyword evidence="3" id="KW-0472">Membrane</keyword>
<evidence type="ECO:0000313" key="6">
    <source>
        <dbReference type="Proteomes" id="UP000189513"/>
    </source>
</evidence>
<dbReference type="GO" id="GO:0008270">
    <property type="term" value="F:zinc ion binding"/>
    <property type="evidence" value="ECO:0007669"/>
    <property type="project" value="UniProtKB-KW"/>
</dbReference>